<dbReference type="SUPFAM" id="SSF46689">
    <property type="entry name" value="Homeodomain-like"/>
    <property type="match status" value="1"/>
</dbReference>
<dbReference type="GeneTree" id="ENSGT00390000017143"/>
<dbReference type="GO" id="GO:0030154">
    <property type="term" value="P:cell differentiation"/>
    <property type="evidence" value="ECO:0007669"/>
    <property type="project" value="InterPro"/>
</dbReference>
<organism evidence="14 15">
    <name type="scientific">Gasterosteus aculeatus aculeatus</name>
    <name type="common">three-spined stickleback</name>
    <dbReference type="NCBI Taxonomy" id="481459"/>
    <lineage>
        <taxon>Eukaryota</taxon>
        <taxon>Metazoa</taxon>
        <taxon>Chordata</taxon>
        <taxon>Craniata</taxon>
        <taxon>Vertebrata</taxon>
        <taxon>Euteleostomi</taxon>
        <taxon>Actinopterygii</taxon>
        <taxon>Neopterygii</taxon>
        <taxon>Teleostei</taxon>
        <taxon>Neoteleostei</taxon>
        <taxon>Acanthomorphata</taxon>
        <taxon>Eupercaria</taxon>
        <taxon>Perciformes</taxon>
        <taxon>Cottioidei</taxon>
        <taxon>Gasterosteales</taxon>
        <taxon>Gasterosteidae</taxon>
        <taxon>Gasterosteus</taxon>
    </lineage>
</organism>
<evidence type="ECO:0000256" key="2">
    <source>
        <dbReference type="ARBA" id="ARBA00004123"/>
    </source>
</evidence>
<dbReference type="Proteomes" id="UP000007635">
    <property type="component" value="Chromosome IV"/>
</dbReference>
<comment type="subcellular location">
    <subcellularLocation>
        <location evidence="2 10 11">Nucleus</location>
    </subcellularLocation>
</comment>
<accession>G3PWY0</accession>
<evidence type="ECO:0000256" key="7">
    <source>
        <dbReference type="ARBA" id="ARBA00023155"/>
    </source>
</evidence>
<dbReference type="GO" id="GO:0006357">
    <property type="term" value="P:regulation of transcription by RNA polymerase II"/>
    <property type="evidence" value="ECO:0007669"/>
    <property type="project" value="TreeGrafter"/>
</dbReference>
<dbReference type="CDD" id="cd00086">
    <property type="entry name" value="homeodomain"/>
    <property type="match status" value="1"/>
</dbReference>
<evidence type="ECO:0000256" key="3">
    <source>
        <dbReference type="ARBA" id="ARBA00021327"/>
    </source>
</evidence>
<keyword evidence="9 10" id="KW-0539">Nucleus</keyword>
<feature type="DNA-binding region" description="Homeobox" evidence="10">
    <location>
        <begin position="116"/>
        <end position="176"/>
    </location>
</feature>
<dbReference type="InterPro" id="IPR039162">
    <property type="entry name" value="HOPX"/>
</dbReference>
<dbReference type="Gene3D" id="1.10.10.60">
    <property type="entry name" value="Homeodomain-like"/>
    <property type="match status" value="1"/>
</dbReference>
<evidence type="ECO:0000256" key="11">
    <source>
        <dbReference type="RuleBase" id="RU000682"/>
    </source>
</evidence>
<keyword evidence="5" id="KW-0678">Repressor</keyword>
<evidence type="ECO:0000313" key="15">
    <source>
        <dbReference type="Proteomes" id="UP000007635"/>
    </source>
</evidence>
<evidence type="ECO:0000256" key="12">
    <source>
        <dbReference type="SAM" id="MobiDB-lite"/>
    </source>
</evidence>
<feature type="compositionally biased region" description="Gly residues" evidence="12">
    <location>
        <begin position="1"/>
        <end position="12"/>
    </location>
</feature>
<dbReference type="InParanoid" id="G3PWY0"/>
<keyword evidence="15" id="KW-1185">Reference proteome</keyword>
<dbReference type="Bgee" id="ENSGACG00000016755">
    <property type="expression patterns" value="Expressed in muscle tissue and 12 other cell types or tissues"/>
</dbReference>
<dbReference type="STRING" id="69293.ENSGACP00000022119"/>
<keyword evidence="10 11" id="KW-0238">DNA-binding</keyword>
<evidence type="ECO:0000256" key="10">
    <source>
        <dbReference type="PROSITE-ProRule" id="PRU00108"/>
    </source>
</evidence>
<keyword evidence="7 10" id="KW-0371">Homeobox</keyword>
<dbReference type="InterPro" id="IPR009057">
    <property type="entry name" value="Homeodomain-like_sf"/>
</dbReference>
<evidence type="ECO:0000256" key="8">
    <source>
        <dbReference type="ARBA" id="ARBA00023163"/>
    </source>
</evidence>
<dbReference type="Ensembl" id="ENSGACT00000022161.2">
    <property type="protein sequence ID" value="ENSGACP00000022119.2"/>
    <property type="gene ID" value="ENSGACG00000016755.2"/>
</dbReference>
<keyword evidence="8" id="KW-0804">Transcription</keyword>
<comment type="function">
    <text evidence="1">Sequence-specific transcription factor which is part of a developmental regulatory system that provides cells with specific positional identities on the anterior-posterior axis.</text>
</comment>
<evidence type="ECO:0000256" key="5">
    <source>
        <dbReference type="ARBA" id="ARBA00022491"/>
    </source>
</evidence>
<feature type="compositionally biased region" description="Low complexity" evidence="12">
    <location>
        <begin position="68"/>
        <end position="82"/>
    </location>
</feature>
<dbReference type="SMART" id="SM00389">
    <property type="entry name" value="HOX"/>
    <property type="match status" value="1"/>
</dbReference>
<reference evidence="14 15" key="1">
    <citation type="journal article" date="2021" name="G3 (Bethesda)">
        <title>Improved contiguity of the threespine stickleback genome using long-read sequencing.</title>
        <authorList>
            <person name="Nath S."/>
            <person name="Shaw D.E."/>
            <person name="White M.A."/>
        </authorList>
    </citation>
    <scope>NUCLEOTIDE SEQUENCE [LARGE SCALE GENOMIC DNA]</scope>
    <source>
        <strain evidence="14 15">Lake Benthic</strain>
    </source>
</reference>
<dbReference type="AlphaFoldDB" id="G3PWY0"/>
<feature type="domain" description="Homeobox" evidence="13">
    <location>
        <begin position="114"/>
        <end position="175"/>
    </location>
</feature>
<evidence type="ECO:0000313" key="14">
    <source>
        <dbReference type="Ensembl" id="ENSGACP00000022119.2"/>
    </source>
</evidence>
<name>G3PWY0_GASAC</name>
<feature type="region of interest" description="Disordered" evidence="12">
    <location>
        <begin position="1"/>
        <end position="118"/>
    </location>
</feature>
<proteinExistence type="predicted"/>
<dbReference type="GO" id="GO:0003677">
    <property type="term" value="F:DNA binding"/>
    <property type="evidence" value="ECO:0007669"/>
    <property type="project" value="UniProtKB-UniRule"/>
</dbReference>
<evidence type="ECO:0000259" key="13">
    <source>
        <dbReference type="PROSITE" id="PS50071"/>
    </source>
</evidence>
<dbReference type="PANTHER" id="PTHR21408">
    <property type="entry name" value="HOMEODOMAIN-ONLY PROTEIN"/>
    <property type="match status" value="1"/>
</dbReference>
<dbReference type="eggNOG" id="KOG0490">
    <property type="taxonomic scope" value="Eukaryota"/>
</dbReference>
<evidence type="ECO:0000256" key="9">
    <source>
        <dbReference type="ARBA" id="ARBA00023242"/>
    </source>
</evidence>
<dbReference type="PANTHER" id="PTHR21408:SF1">
    <property type="entry name" value="HOMEODOMAIN-ONLY PROTEIN"/>
    <property type="match status" value="1"/>
</dbReference>
<feature type="compositionally biased region" description="Basic residues" evidence="12">
    <location>
        <begin position="31"/>
        <end position="48"/>
    </location>
</feature>
<reference evidence="14" key="3">
    <citation type="submission" date="2025-09" db="UniProtKB">
        <authorList>
            <consortium name="Ensembl"/>
        </authorList>
    </citation>
    <scope>IDENTIFICATION</scope>
</reference>
<dbReference type="InterPro" id="IPR001356">
    <property type="entry name" value="HD"/>
</dbReference>
<keyword evidence="4" id="KW-0217">Developmental protein</keyword>
<dbReference type="GO" id="GO:0005634">
    <property type="term" value="C:nucleus"/>
    <property type="evidence" value="ECO:0007669"/>
    <property type="project" value="UniProtKB-SubCell"/>
</dbReference>
<keyword evidence="6" id="KW-0805">Transcription regulation</keyword>
<sequence length="187" mass="21001">MFGGGLCGGEGGGRQRRRPHDASPLTVVKLPHAHASRHTNTRAFRRHTLPPSCQRSLRRSEPPPPSPSARRAAFLLRASSCAQTSRSRRTDLAPRQLTKRKKEEKNKTKRGIMSSKSAESLKLAEEQVKVLEDSFKKVTRHPEGMTLMLIAAECGLTEEETLKWFNIRNQQWRQEEGLPAELGSVLD</sequence>
<reference evidence="14" key="2">
    <citation type="submission" date="2025-08" db="UniProtKB">
        <authorList>
            <consortium name="Ensembl"/>
        </authorList>
    </citation>
    <scope>IDENTIFICATION</scope>
</reference>
<evidence type="ECO:0000256" key="1">
    <source>
        <dbReference type="ARBA" id="ARBA00003263"/>
    </source>
</evidence>
<evidence type="ECO:0000256" key="4">
    <source>
        <dbReference type="ARBA" id="ARBA00022473"/>
    </source>
</evidence>
<protein>
    <recommendedName>
        <fullName evidence="3">Homeodomain-only protein</fullName>
    </recommendedName>
</protein>
<dbReference type="Pfam" id="PF00046">
    <property type="entry name" value="Homeodomain"/>
    <property type="match status" value="1"/>
</dbReference>
<evidence type="ECO:0000256" key="6">
    <source>
        <dbReference type="ARBA" id="ARBA00023015"/>
    </source>
</evidence>
<dbReference type="PROSITE" id="PS50071">
    <property type="entry name" value="HOMEOBOX_2"/>
    <property type="match status" value="1"/>
</dbReference>